<feature type="region of interest" description="Disordered" evidence="1">
    <location>
        <begin position="119"/>
        <end position="197"/>
    </location>
</feature>
<accession>A0AAW0R5S6</accession>
<evidence type="ECO:0000313" key="2">
    <source>
        <dbReference type="EMBL" id="KAK8129222.1"/>
    </source>
</evidence>
<feature type="compositionally biased region" description="Basic residues" evidence="1">
    <location>
        <begin position="143"/>
        <end position="158"/>
    </location>
</feature>
<name>A0AAW0R5S6_9PEZI</name>
<protein>
    <submittedName>
        <fullName evidence="2">Uncharacterized protein</fullName>
    </submittedName>
</protein>
<dbReference type="Proteomes" id="UP001392437">
    <property type="component" value="Unassembled WGS sequence"/>
</dbReference>
<reference evidence="2 3" key="1">
    <citation type="submission" date="2023-01" db="EMBL/GenBank/DDBJ databases">
        <title>Analysis of 21 Apiospora genomes using comparative genomics revels a genus with tremendous synthesis potential of carbohydrate active enzymes and secondary metabolites.</title>
        <authorList>
            <person name="Sorensen T."/>
        </authorList>
    </citation>
    <scope>NUCLEOTIDE SEQUENCE [LARGE SCALE GENOMIC DNA]</scope>
    <source>
        <strain evidence="2 3">CBS 117206</strain>
    </source>
</reference>
<gene>
    <name evidence="2" type="ORF">PG999_001602</name>
</gene>
<keyword evidence="3" id="KW-1185">Reference proteome</keyword>
<sequence length="214" mass="23251">MASYDDFSPRERELMIGAWHTVDSMKEVQIDGEKLARLCNFNTLKTASNNWGKVKGKIDDAIKKSEIAQLNEAESMVAAMAWQCTKDAVAPNYKRMVELDITKTVKTAGNRWCDLRNKFNKQASGPDTGTAPVTPGSSPAKNKTPKSKKSTTGTKRKAAPTEKNVSETPSKRAKSTPRKSKLAMQAAATSVDDGAEDIAKDAAEDQELLAEAEA</sequence>
<dbReference type="AlphaFoldDB" id="A0AAW0R5S6"/>
<evidence type="ECO:0000313" key="3">
    <source>
        <dbReference type="Proteomes" id="UP001392437"/>
    </source>
</evidence>
<organism evidence="2 3">
    <name type="scientific">Apiospora kogelbergensis</name>
    <dbReference type="NCBI Taxonomy" id="1337665"/>
    <lineage>
        <taxon>Eukaryota</taxon>
        <taxon>Fungi</taxon>
        <taxon>Dikarya</taxon>
        <taxon>Ascomycota</taxon>
        <taxon>Pezizomycotina</taxon>
        <taxon>Sordariomycetes</taxon>
        <taxon>Xylariomycetidae</taxon>
        <taxon>Amphisphaeriales</taxon>
        <taxon>Apiosporaceae</taxon>
        <taxon>Apiospora</taxon>
    </lineage>
</organism>
<dbReference type="EMBL" id="JAQQWP010000002">
    <property type="protein sequence ID" value="KAK8129222.1"/>
    <property type="molecule type" value="Genomic_DNA"/>
</dbReference>
<comment type="caution">
    <text evidence="2">The sequence shown here is derived from an EMBL/GenBank/DDBJ whole genome shotgun (WGS) entry which is preliminary data.</text>
</comment>
<feature type="compositionally biased region" description="Basic residues" evidence="1">
    <location>
        <begin position="171"/>
        <end position="181"/>
    </location>
</feature>
<proteinExistence type="predicted"/>
<evidence type="ECO:0000256" key="1">
    <source>
        <dbReference type="SAM" id="MobiDB-lite"/>
    </source>
</evidence>